<dbReference type="PROSITE" id="PS50835">
    <property type="entry name" value="IG_LIKE"/>
    <property type="match status" value="2"/>
</dbReference>
<dbReference type="GO" id="GO:0030424">
    <property type="term" value="C:axon"/>
    <property type="evidence" value="ECO:0007669"/>
    <property type="project" value="TreeGrafter"/>
</dbReference>
<dbReference type="SMART" id="SM00408">
    <property type="entry name" value="IGc2"/>
    <property type="match status" value="2"/>
</dbReference>
<dbReference type="GO" id="GO:0098632">
    <property type="term" value="F:cell-cell adhesion mediator activity"/>
    <property type="evidence" value="ECO:0007669"/>
    <property type="project" value="TreeGrafter"/>
</dbReference>
<name>A0A8C1YTN4_CYPCA</name>
<dbReference type="GO" id="GO:0007156">
    <property type="term" value="P:homophilic cell adhesion via plasma membrane adhesion molecules"/>
    <property type="evidence" value="ECO:0007669"/>
    <property type="project" value="TreeGrafter"/>
</dbReference>
<dbReference type="AlphaFoldDB" id="A0A8C1YTN4"/>
<accession>A0A8C1YTN4</accession>
<dbReference type="GO" id="GO:0007411">
    <property type="term" value="P:axon guidance"/>
    <property type="evidence" value="ECO:0007669"/>
    <property type="project" value="TreeGrafter"/>
</dbReference>
<dbReference type="FunFam" id="2.60.40.10:FF:000537">
    <property type="entry name" value="immunoglobulin superfamily member 10"/>
    <property type="match status" value="1"/>
</dbReference>
<reference evidence="3" key="1">
    <citation type="submission" date="2025-08" db="UniProtKB">
        <authorList>
            <consortium name="Ensembl"/>
        </authorList>
    </citation>
    <scope>IDENTIFICATION</scope>
</reference>
<sequence>SNGTLIIHNVLPLDQGQYLCSVQNLYGEDKIVPRITWKCTAIKIIIIFMILYFSYDQRIKVSANGTLSIVSVTEKDEGEYLCVVRNKIGDDFVPFKVSVMAKPAKIEQKTEADRKVMYGGNLKVDCVASGLPDPKIQWALPDGTMINSVMKSERNVGSRSRRYVVFDNGTLFFNEVGMHEEGDYTCYAENQVGKDEMKVHVKVVADVPVIANKTNNVIRVLYGESVSLQCSAKGEPTPLILCLQVKHCAMSKDTILQKLGMGFM</sequence>
<feature type="domain" description="Ig-like" evidence="2">
    <location>
        <begin position="1"/>
        <end position="98"/>
    </location>
</feature>
<dbReference type="Proteomes" id="UP000694700">
    <property type="component" value="Unplaced"/>
</dbReference>
<dbReference type="PANTHER" id="PTHR10075">
    <property type="entry name" value="BASIGIN RELATED"/>
    <property type="match status" value="1"/>
</dbReference>
<dbReference type="GO" id="GO:0070593">
    <property type="term" value="P:dendrite self-avoidance"/>
    <property type="evidence" value="ECO:0007669"/>
    <property type="project" value="TreeGrafter"/>
</dbReference>
<evidence type="ECO:0000313" key="3">
    <source>
        <dbReference type="Ensembl" id="ENSCCRP00015029625.1"/>
    </source>
</evidence>
<dbReference type="SUPFAM" id="SSF48726">
    <property type="entry name" value="Immunoglobulin"/>
    <property type="match status" value="3"/>
</dbReference>
<dbReference type="InterPro" id="IPR013098">
    <property type="entry name" value="Ig_I-set"/>
</dbReference>
<dbReference type="InterPro" id="IPR007110">
    <property type="entry name" value="Ig-like_dom"/>
</dbReference>
<dbReference type="SMART" id="SM00409">
    <property type="entry name" value="IG"/>
    <property type="match status" value="2"/>
</dbReference>
<dbReference type="Ensembl" id="ENSCCRT00015030658.1">
    <property type="protein sequence ID" value="ENSCCRP00015029625.1"/>
    <property type="gene ID" value="ENSCCRG00015012480.1"/>
</dbReference>
<dbReference type="InterPro" id="IPR003598">
    <property type="entry name" value="Ig_sub2"/>
</dbReference>
<protein>
    <submittedName>
        <fullName evidence="3">Matrix-remodelling associated 5a</fullName>
    </submittedName>
</protein>
<feature type="domain" description="Ig-like" evidence="2">
    <location>
        <begin position="103"/>
        <end position="204"/>
    </location>
</feature>
<dbReference type="Gene3D" id="2.60.40.10">
    <property type="entry name" value="Immunoglobulins"/>
    <property type="match status" value="3"/>
</dbReference>
<proteinExistence type="predicted"/>
<dbReference type="Pfam" id="PF07679">
    <property type="entry name" value="I-set"/>
    <property type="match status" value="2"/>
</dbReference>
<dbReference type="InterPro" id="IPR003599">
    <property type="entry name" value="Ig_sub"/>
</dbReference>
<evidence type="ECO:0000313" key="4">
    <source>
        <dbReference type="Proteomes" id="UP000694700"/>
    </source>
</evidence>
<organism evidence="3 4">
    <name type="scientific">Cyprinus carpio</name>
    <name type="common">Common carp</name>
    <dbReference type="NCBI Taxonomy" id="7962"/>
    <lineage>
        <taxon>Eukaryota</taxon>
        <taxon>Metazoa</taxon>
        <taxon>Chordata</taxon>
        <taxon>Craniata</taxon>
        <taxon>Vertebrata</taxon>
        <taxon>Euteleostomi</taxon>
        <taxon>Actinopterygii</taxon>
        <taxon>Neopterygii</taxon>
        <taxon>Teleostei</taxon>
        <taxon>Ostariophysi</taxon>
        <taxon>Cypriniformes</taxon>
        <taxon>Cyprinidae</taxon>
        <taxon>Cyprininae</taxon>
        <taxon>Cyprinus</taxon>
    </lineage>
</organism>
<dbReference type="GO" id="GO:0005886">
    <property type="term" value="C:plasma membrane"/>
    <property type="evidence" value="ECO:0007669"/>
    <property type="project" value="TreeGrafter"/>
</dbReference>
<dbReference type="InterPro" id="IPR036179">
    <property type="entry name" value="Ig-like_dom_sf"/>
</dbReference>
<keyword evidence="1" id="KW-0393">Immunoglobulin domain</keyword>
<evidence type="ECO:0000259" key="2">
    <source>
        <dbReference type="PROSITE" id="PS50835"/>
    </source>
</evidence>
<dbReference type="InterPro" id="IPR013783">
    <property type="entry name" value="Ig-like_fold"/>
</dbReference>
<dbReference type="PANTHER" id="PTHR10075:SF103">
    <property type="entry name" value="ROUNDABOUT HOMOLOG 4"/>
    <property type="match status" value="1"/>
</dbReference>
<evidence type="ECO:0000256" key="1">
    <source>
        <dbReference type="ARBA" id="ARBA00023319"/>
    </source>
</evidence>